<reference evidence="1 2" key="1">
    <citation type="submission" date="2019-08" db="EMBL/GenBank/DDBJ databases">
        <title>Complete genome sequence of Terriglobus albidus strain ORNL.</title>
        <authorList>
            <person name="Podar M."/>
        </authorList>
    </citation>
    <scope>NUCLEOTIDE SEQUENCE [LARGE SCALE GENOMIC DNA]</scope>
    <source>
        <strain evidence="1 2">ORNL</strain>
    </source>
</reference>
<sequence length="396" mass="43649">MSTTAAPQPSTSAPQATAPALLLALPPLDAEQLRAAFSHLRPVLAGLPVLVAYLGEEVPADLPFSAVAVTPAAAIPSARWIHTAAEYLNAYKLMNEYQAPRCLMLGSESWTLAPQNLRTMVTAVMENETDLVLPRYTTSPHDALVNNTILAPVTRALFSIKVHTPQPIDLAFSMRMAERLASTAQRFTAANQNDALLWPVGEAATAGFNTQEVAMDTRSFPVPEVTDLTQLLTLVAGSLFSDVETRATYWQRARTQATVVGSEPLVFSAEPPRPDVTTMIETFRIGYKNLSEIWSLVLPPNSLLGLKKLSILEEQSFFMPDALWVRIVYDFLLAWRLRTINRAHLLGALAPLYLAWVAGYILGGRKEAHIEALAAAFDSDKPYLVSRWRWPDRFNP</sequence>
<evidence type="ECO:0000313" key="2">
    <source>
        <dbReference type="Proteomes" id="UP000321820"/>
    </source>
</evidence>
<protein>
    <submittedName>
        <fullName evidence="1">Uncharacterized protein</fullName>
    </submittedName>
</protein>
<dbReference type="RefSeq" id="WP_147645805.1">
    <property type="nucleotide sequence ID" value="NZ_CP042806.1"/>
</dbReference>
<proteinExistence type="predicted"/>
<dbReference type="OrthoDB" id="9759709at2"/>
<name>A0A5B9E8U0_9BACT</name>
<dbReference type="Proteomes" id="UP000321820">
    <property type="component" value="Chromosome"/>
</dbReference>
<gene>
    <name evidence="1" type="ORF">FTW19_00780</name>
</gene>
<dbReference type="AlphaFoldDB" id="A0A5B9E8U0"/>
<dbReference type="KEGG" id="talb:FTW19_00780"/>
<dbReference type="EMBL" id="CP042806">
    <property type="protein sequence ID" value="QEE26667.1"/>
    <property type="molecule type" value="Genomic_DNA"/>
</dbReference>
<evidence type="ECO:0000313" key="1">
    <source>
        <dbReference type="EMBL" id="QEE26667.1"/>
    </source>
</evidence>
<keyword evidence="2" id="KW-1185">Reference proteome</keyword>
<accession>A0A5B9E8U0</accession>
<organism evidence="1 2">
    <name type="scientific">Terriglobus albidus</name>
    <dbReference type="NCBI Taxonomy" id="1592106"/>
    <lineage>
        <taxon>Bacteria</taxon>
        <taxon>Pseudomonadati</taxon>
        <taxon>Acidobacteriota</taxon>
        <taxon>Terriglobia</taxon>
        <taxon>Terriglobales</taxon>
        <taxon>Acidobacteriaceae</taxon>
        <taxon>Terriglobus</taxon>
    </lineage>
</organism>